<dbReference type="AlphaFoldDB" id="A0A1I2P0E2"/>
<dbReference type="OrthoDB" id="2989236at2"/>
<sequence length="93" mass="10700">MRKWSAHLKKWFAEVSDIPEDVVLGSPRLTLIGQFRLSIENYRGVLAFSKTELKLAMNKGELHIAGDDFVLETILEREIVLQGRVDDVRFVDE</sequence>
<dbReference type="Pfam" id="PF07873">
    <property type="entry name" value="YabP"/>
    <property type="match status" value="1"/>
</dbReference>
<dbReference type="STRING" id="269670.SAMN02982927_00612"/>
<dbReference type="InterPro" id="IPR022477">
    <property type="entry name" value="Spore_YqfC"/>
</dbReference>
<evidence type="ECO:0000313" key="1">
    <source>
        <dbReference type="EMBL" id="SFG08549.1"/>
    </source>
</evidence>
<keyword evidence="2" id="KW-1185">Reference proteome</keyword>
<gene>
    <name evidence="1" type="ORF">SAMN02982927_00612</name>
</gene>
<dbReference type="NCBIfam" id="TIGR02856">
    <property type="entry name" value="spore_yqfC"/>
    <property type="match status" value="1"/>
</dbReference>
<proteinExistence type="predicted"/>
<dbReference type="Proteomes" id="UP000198752">
    <property type="component" value="Unassembled WGS sequence"/>
</dbReference>
<evidence type="ECO:0000313" key="2">
    <source>
        <dbReference type="Proteomes" id="UP000198752"/>
    </source>
</evidence>
<reference evidence="2" key="1">
    <citation type="submission" date="2016-10" db="EMBL/GenBank/DDBJ databases">
        <authorList>
            <person name="Varghese N."/>
            <person name="Submissions S."/>
        </authorList>
    </citation>
    <scope>NUCLEOTIDE SEQUENCE [LARGE SCALE GENOMIC DNA]</scope>
    <source>
        <strain evidence="2">ATCC 700379</strain>
    </source>
</reference>
<accession>A0A1I2P0E2</accession>
<dbReference type="RefSeq" id="WP_093669967.1">
    <property type="nucleotide sequence ID" value="NZ_FOOY01000004.1"/>
</dbReference>
<protein>
    <submittedName>
        <fullName evidence="1">Sporulation protein YqfC</fullName>
    </submittedName>
</protein>
<name>A0A1I2P0E2_9BACL</name>
<dbReference type="InterPro" id="IPR022476">
    <property type="entry name" value="Spore_YabP/YqfC"/>
</dbReference>
<dbReference type="EMBL" id="FOOY01000004">
    <property type="protein sequence ID" value="SFG08549.1"/>
    <property type="molecule type" value="Genomic_DNA"/>
</dbReference>
<organism evidence="1 2">
    <name type="scientific">Sporolactobacillus nakayamae</name>
    <dbReference type="NCBI Taxonomy" id="269670"/>
    <lineage>
        <taxon>Bacteria</taxon>
        <taxon>Bacillati</taxon>
        <taxon>Bacillota</taxon>
        <taxon>Bacilli</taxon>
        <taxon>Bacillales</taxon>
        <taxon>Sporolactobacillaceae</taxon>
        <taxon>Sporolactobacillus</taxon>
    </lineage>
</organism>